<keyword evidence="9" id="KW-1185">Reference proteome</keyword>
<evidence type="ECO:0000256" key="2">
    <source>
        <dbReference type="ARBA" id="ARBA00022448"/>
    </source>
</evidence>
<dbReference type="PANTHER" id="PTHR45663">
    <property type="entry name" value="GEO12009P1"/>
    <property type="match status" value="1"/>
</dbReference>
<evidence type="ECO:0000256" key="1">
    <source>
        <dbReference type="ARBA" id="ARBA00008987"/>
    </source>
</evidence>
<keyword evidence="5" id="KW-0676">Redox-active center</keyword>
<comment type="caution">
    <text evidence="8">The sequence shown here is derived from an EMBL/GenBank/DDBJ whole genome shotgun (WGS) entry which is preliminary data.</text>
</comment>
<dbReference type="Pfam" id="PF00085">
    <property type="entry name" value="Thioredoxin"/>
    <property type="match status" value="1"/>
</dbReference>
<dbReference type="InterPro" id="IPR013766">
    <property type="entry name" value="Thioredoxin_domain"/>
</dbReference>
<dbReference type="SUPFAM" id="SSF52833">
    <property type="entry name" value="Thioredoxin-like"/>
    <property type="match status" value="1"/>
</dbReference>
<organism evidence="8 9">
    <name type="scientific">Empedobacter stercoris</name>
    <dbReference type="NCBI Taxonomy" id="1628248"/>
    <lineage>
        <taxon>Bacteria</taxon>
        <taxon>Pseudomonadati</taxon>
        <taxon>Bacteroidota</taxon>
        <taxon>Flavobacteriia</taxon>
        <taxon>Flavobacteriales</taxon>
        <taxon>Weeksellaceae</taxon>
        <taxon>Empedobacter</taxon>
    </lineage>
</organism>
<dbReference type="NCBIfam" id="TIGR01068">
    <property type="entry name" value="thioredoxin"/>
    <property type="match status" value="1"/>
</dbReference>
<accession>A0ABX1WPG8</accession>
<evidence type="ECO:0000256" key="3">
    <source>
        <dbReference type="ARBA" id="ARBA00022982"/>
    </source>
</evidence>
<dbReference type="RefSeq" id="WP_171623888.1">
    <property type="nucleotide sequence ID" value="NZ_JABFOQ010000040.1"/>
</dbReference>
<dbReference type="CDD" id="cd02947">
    <property type="entry name" value="TRX_family"/>
    <property type="match status" value="1"/>
</dbReference>
<dbReference type="InterPro" id="IPR036249">
    <property type="entry name" value="Thioredoxin-like_sf"/>
</dbReference>
<evidence type="ECO:0000313" key="8">
    <source>
        <dbReference type="EMBL" id="NOJ76598.1"/>
    </source>
</evidence>
<dbReference type="EMBL" id="JABFOQ010000040">
    <property type="protein sequence ID" value="NOJ76598.1"/>
    <property type="molecule type" value="Genomic_DNA"/>
</dbReference>
<evidence type="ECO:0000256" key="4">
    <source>
        <dbReference type="ARBA" id="ARBA00023157"/>
    </source>
</evidence>
<dbReference type="Proteomes" id="UP000580344">
    <property type="component" value="Unassembled WGS sequence"/>
</dbReference>
<protein>
    <recommendedName>
        <fullName evidence="6">Thioredoxin</fullName>
    </recommendedName>
</protein>
<dbReference type="PRINTS" id="PR00421">
    <property type="entry name" value="THIOREDOXIN"/>
</dbReference>
<feature type="domain" description="Thioredoxin" evidence="7">
    <location>
        <begin position="18"/>
        <end position="137"/>
    </location>
</feature>
<dbReference type="PROSITE" id="PS00194">
    <property type="entry name" value="THIOREDOXIN_1"/>
    <property type="match status" value="1"/>
</dbReference>
<dbReference type="Gene3D" id="3.40.30.10">
    <property type="entry name" value="Glutaredoxin"/>
    <property type="match status" value="1"/>
</dbReference>
<gene>
    <name evidence="8" type="primary">trxA</name>
    <name evidence="8" type="ORF">HMH06_12305</name>
</gene>
<evidence type="ECO:0000259" key="7">
    <source>
        <dbReference type="PROSITE" id="PS51352"/>
    </source>
</evidence>
<dbReference type="InterPro" id="IPR005746">
    <property type="entry name" value="Thioredoxin"/>
</dbReference>
<dbReference type="PROSITE" id="PS51352">
    <property type="entry name" value="THIOREDOXIN_2"/>
    <property type="match status" value="1"/>
</dbReference>
<evidence type="ECO:0000256" key="6">
    <source>
        <dbReference type="NCBIfam" id="TIGR01068"/>
    </source>
</evidence>
<sequence length="137" mass="16034">MRHSFGSAFFRIFIEKNITMFRNLFNRNKEKSNNEQESKTMTFEEIINSDKPVLLDFFATWCGPCQMMGPVLQQVKEELGDDVKILKVDVDKYQDLAARYQVQGVPTFAIFKNSELLWKESGARPKEQLVEVIKKYI</sequence>
<comment type="similarity">
    <text evidence="1">Belongs to the thioredoxin family.</text>
</comment>
<keyword evidence="3" id="KW-0249">Electron transport</keyword>
<evidence type="ECO:0000256" key="5">
    <source>
        <dbReference type="ARBA" id="ARBA00023284"/>
    </source>
</evidence>
<dbReference type="InterPro" id="IPR017937">
    <property type="entry name" value="Thioredoxin_CS"/>
</dbReference>
<reference evidence="8 9" key="1">
    <citation type="submission" date="2020-05" db="EMBL/GenBank/DDBJ databases">
        <title>Tigecycline resistant gene in Empedobacter stercoris.</title>
        <authorList>
            <person name="Chen Y."/>
            <person name="Cheng Y."/>
            <person name="Zhou K."/>
        </authorList>
    </citation>
    <scope>NUCLEOTIDE SEQUENCE [LARGE SCALE GENOMIC DNA]</scope>
    <source>
        <strain evidence="8 9">ES202</strain>
    </source>
</reference>
<keyword evidence="4" id="KW-1015">Disulfide bond</keyword>
<keyword evidence="2" id="KW-0813">Transport</keyword>
<dbReference type="PANTHER" id="PTHR45663:SF11">
    <property type="entry name" value="GEO12009P1"/>
    <property type="match status" value="1"/>
</dbReference>
<proteinExistence type="inferred from homology"/>
<name>A0ABX1WPG8_9FLAO</name>
<evidence type="ECO:0000313" key="9">
    <source>
        <dbReference type="Proteomes" id="UP000580344"/>
    </source>
</evidence>